<dbReference type="GO" id="GO:0008270">
    <property type="term" value="F:zinc ion binding"/>
    <property type="evidence" value="ECO:0007669"/>
    <property type="project" value="UniProtKB-KW"/>
</dbReference>
<dbReference type="InterPro" id="IPR018267">
    <property type="entry name" value="Ribosomal_eL37_CS"/>
</dbReference>
<dbReference type="HAMAP" id="MF_00547">
    <property type="entry name" value="Ribosomal_eL37"/>
    <property type="match status" value="1"/>
</dbReference>
<dbReference type="SUPFAM" id="SSF57829">
    <property type="entry name" value="Zn-binding ribosomal proteins"/>
    <property type="match status" value="1"/>
</dbReference>
<dbReference type="EMBL" id="JAVFKY010000002">
    <property type="protein sequence ID" value="KAK5580486.1"/>
    <property type="molecule type" value="Genomic_DNA"/>
</dbReference>
<evidence type="ECO:0000256" key="7">
    <source>
        <dbReference type="ARBA" id="ARBA00022980"/>
    </source>
</evidence>
<dbReference type="PROSITE" id="PS01077">
    <property type="entry name" value="RIBOSOMAL_L37E"/>
    <property type="match status" value="1"/>
</dbReference>
<dbReference type="Pfam" id="PF01907">
    <property type="entry name" value="Ribosomal_L37e"/>
    <property type="match status" value="1"/>
</dbReference>
<organism evidence="10 11">
    <name type="scientific">Dictyostelium firmibasis</name>
    <dbReference type="NCBI Taxonomy" id="79012"/>
    <lineage>
        <taxon>Eukaryota</taxon>
        <taxon>Amoebozoa</taxon>
        <taxon>Evosea</taxon>
        <taxon>Eumycetozoa</taxon>
        <taxon>Dictyostelia</taxon>
        <taxon>Dictyosteliales</taxon>
        <taxon>Dictyosteliaceae</taxon>
        <taxon>Dictyostelium</taxon>
    </lineage>
</organism>
<dbReference type="InterPro" id="IPR011332">
    <property type="entry name" value="Ribosomal_zn-bd"/>
</dbReference>
<dbReference type="PANTHER" id="PTHR10768:SF0">
    <property type="entry name" value="RIBOSOMAL PROTEIN L37"/>
    <property type="match status" value="1"/>
</dbReference>
<evidence type="ECO:0000256" key="5">
    <source>
        <dbReference type="ARBA" id="ARBA00022833"/>
    </source>
</evidence>
<name>A0AAN7YUE1_9MYCE</name>
<keyword evidence="7 9" id="KW-0689">Ribosomal protein</keyword>
<evidence type="ECO:0000256" key="9">
    <source>
        <dbReference type="RuleBase" id="RU000576"/>
    </source>
</evidence>
<evidence type="ECO:0000256" key="3">
    <source>
        <dbReference type="ARBA" id="ARBA00022730"/>
    </source>
</evidence>
<reference evidence="10 11" key="1">
    <citation type="submission" date="2023-11" db="EMBL/GenBank/DDBJ databases">
        <title>Dfirmibasis_genome.</title>
        <authorList>
            <person name="Edelbroek B."/>
            <person name="Kjellin J."/>
            <person name="Jerlstrom-Hultqvist J."/>
            <person name="Soderbom F."/>
        </authorList>
    </citation>
    <scope>NUCLEOTIDE SEQUENCE [LARGE SCALE GENOMIC DNA]</scope>
    <source>
        <strain evidence="10 11">TNS-C-14</strain>
    </source>
</reference>
<comment type="similarity">
    <text evidence="1 9">Belongs to the eukaryotic ribosomal protein eL37 family.</text>
</comment>
<dbReference type="InterPro" id="IPR001569">
    <property type="entry name" value="Ribosomal_eL37"/>
</dbReference>
<gene>
    <name evidence="10" type="ORF">RB653_000505</name>
</gene>
<dbReference type="AlphaFoldDB" id="A0AAN7YUE1"/>
<keyword evidence="2 9" id="KW-0479">Metal-binding</keyword>
<evidence type="ECO:0000313" key="10">
    <source>
        <dbReference type="EMBL" id="KAK5580486.1"/>
    </source>
</evidence>
<keyword evidence="8 9" id="KW-0687">Ribonucleoprotein</keyword>
<dbReference type="PANTHER" id="PTHR10768">
    <property type="entry name" value="60S RIBOSOMAL PROTEIN L37"/>
    <property type="match status" value="1"/>
</dbReference>
<keyword evidence="6 9" id="KW-0694">RNA-binding</keyword>
<evidence type="ECO:0000313" key="11">
    <source>
        <dbReference type="Proteomes" id="UP001344447"/>
    </source>
</evidence>
<comment type="function">
    <text evidence="9">Component of the large ribosomal subunit. The ribosome is a large ribonucleoprotein complex responsible for the synthesis of proteins in the cell.</text>
</comment>
<dbReference type="GO" id="GO:0019843">
    <property type="term" value="F:rRNA binding"/>
    <property type="evidence" value="ECO:0007669"/>
    <property type="project" value="UniProtKB-KW"/>
</dbReference>
<dbReference type="SMR" id="A0AAN7YUE1"/>
<keyword evidence="11" id="KW-1185">Reference proteome</keyword>
<comment type="caution">
    <text evidence="10">The sequence shown here is derived from an EMBL/GenBank/DDBJ whole genome shotgun (WGS) entry which is preliminary data.</text>
</comment>
<dbReference type="GO" id="GO:0022625">
    <property type="term" value="C:cytosolic large ribosomal subunit"/>
    <property type="evidence" value="ECO:0007669"/>
    <property type="project" value="TreeGrafter"/>
</dbReference>
<sequence length="91" mass="10334">MTKGTFSFGRRHTKSHTLCRRCGKSSFHIQKKTCASCGYPSAKTRSYNWSIKAQRRKTTGTGRTRYLKTVHKRFNSGFKEASLAVKKTAAK</sequence>
<evidence type="ECO:0000256" key="4">
    <source>
        <dbReference type="ARBA" id="ARBA00022771"/>
    </source>
</evidence>
<dbReference type="FunFam" id="2.20.25.30:FF:000001">
    <property type="entry name" value="Ribosomal protein L37"/>
    <property type="match status" value="1"/>
</dbReference>
<accession>A0AAN7YUE1</accession>
<dbReference type="Proteomes" id="UP001344447">
    <property type="component" value="Unassembled WGS sequence"/>
</dbReference>
<protein>
    <recommendedName>
        <fullName evidence="9">Ribosomal protein L37</fullName>
    </recommendedName>
</protein>
<evidence type="ECO:0000256" key="6">
    <source>
        <dbReference type="ARBA" id="ARBA00022884"/>
    </source>
</evidence>
<evidence type="ECO:0000256" key="2">
    <source>
        <dbReference type="ARBA" id="ARBA00022723"/>
    </source>
</evidence>
<dbReference type="Gene3D" id="2.20.25.30">
    <property type="match status" value="1"/>
</dbReference>
<keyword evidence="5 9" id="KW-0862">Zinc</keyword>
<evidence type="ECO:0000256" key="1">
    <source>
        <dbReference type="ARBA" id="ARBA00009805"/>
    </source>
</evidence>
<dbReference type="GO" id="GO:0006412">
    <property type="term" value="P:translation"/>
    <property type="evidence" value="ECO:0007669"/>
    <property type="project" value="InterPro"/>
</dbReference>
<dbReference type="GO" id="GO:0003735">
    <property type="term" value="F:structural constituent of ribosome"/>
    <property type="evidence" value="ECO:0007669"/>
    <property type="project" value="InterPro"/>
</dbReference>
<keyword evidence="3 9" id="KW-0699">rRNA-binding</keyword>
<proteinExistence type="inferred from homology"/>
<evidence type="ECO:0000256" key="8">
    <source>
        <dbReference type="ARBA" id="ARBA00023274"/>
    </source>
</evidence>
<keyword evidence="4" id="KW-0863">Zinc-finger</keyword>
<dbReference type="InterPro" id="IPR011331">
    <property type="entry name" value="Ribosomal_eL37/eL43"/>
</dbReference>